<feature type="non-terminal residue" evidence="1">
    <location>
        <position position="1"/>
    </location>
</feature>
<dbReference type="Proteomes" id="UP000477311">
    <property type="component" value="Unassembled WGS sequence"/>
</dbReference>
<comment type="caution">
    <text evidence="1">The sequence shown here is derived from an EMBL/GenBank/DDBJ whole genome shotgun (WGS) entry which is preliminary data.</text>
</comment>
<protein>
    <submittedName>
        <fullName evidence="1">Uncharacterized protein</fullName>
    </submittedName>
</protein>
<proteinExistence type="predicted"/>
<reference evidence="1 2" key="1">
    <citation type="submission" date="2020-02" db="EMBL/GenBank/DDBJ databases">
        <title>Draft genome sequence of Limisphaera ngatamarikiensis NGM72.4T, a thermophilic Verrucomicrobia grouped in subdivision 3.</title>
        <authorList>
            <person name="Carere C.R."/>
            <person name="Steen J."/>
            <person name="Hugenholtz P."/>
            <person name="Stott M.B."/>
        </authorList>
    </citation>
    <scope>NUCLEOTIDE SEQUENCE [LARGE SCALE GENOMIC DNA]</scope>
    <source>
        <strain evidence="1 2">NGM72.4</strain>
    </source>
</reference>
<sequence length="179" mass="19472">PVVKLRRKARADLADYAFSRNTPVGAVDILGLATVGLVLTTEILLPDPEPGMKTRHYVELDDKCKIIDDDPVIGVTAWPIPVRGLGILRAVPGGHPPVCTVTFTGTAISAYFAAAAVLAKILAPHAGLPAATVLENLRIDYNMTVTLNWCTRKGRLQGKHDGYPSYFLLVDSSWIYFHH</sequence>
<evidence type="ECO:0000313" key="2">
    <source>
        <dbReference type="Proteomes" id="UP000477311"/>
    </source>
</evidence>
<keyword evidence="2" id="KW-1185">Reference proteome</keyword>
<gene>
    <name evidence="1" type="ORF">G4L39_05830</name>
</gene>
<evidence type="ECO:0000313" key="1">
    <source>
        <dbReference type="EMBL" id="NGO38915.1"/>
    </source>
</evidence>
<dbReference type="AlphaFoldDB" id="A0A6M1RQG5"/>
<organism evidence="1 2">
    <name type="scientific">Limisphaera ngatamarikiensis</name>
    <dbReference type="NCBI Taxonomy" id="1324935"/>
    <lineage>
        <taxon>Bacteria</taxon>
        <taxon>Pseudomonadati</taxon>
        <taxon>Verrucomicrobiota</taxon>
        <taxon>Verrucomicrobiia</taxon>
        <taxon>Limisphaerales</taxon>
        <taxon>Limisphaeraceae</taxon>
        <taxon>Limisphaera</taxon>
    </lineage>
</organism>
<dbReference type="EMBL" id="JAAKYA010000037">
    <property type="protein sequence ID" value="NGO38915.1"/>
    <property type="molecule type" value="Genomic_DNA"/>
</dbReference>
<name>A0A6M1RQG5_9BACT</name>
<accession>A0A6M1RQG5</accession>
<feature type="non-terminal residue" evidence="1">
    <location>
        <position position="179"/>
    </location>
</feature>